<dbReference type="EMBL" id="PZQS01000014">
    <property type="protein sequence ID" value="PVD18695.1"/>
    <property type="molecule type" value="Genomic_DNA"/>
</dbReference>
<dbReference type="PROSITE" id="PS51016">
    <property type="entry name" value="MYTH4"/>
    <property type="match status" value="2"/>
</dbReference>
<evidence type="ECO:0000313" key="10">
    <source>
        <dbReference type="Proteomes" id="UP000245119"/>
    </source>
</evidence>
<dbReference type="PANTHER" id="PTHR22692:SF33">
    <property type="entry name" value="MYOSIN"/>
    <property type="match status" value="1"/>
</dbReference>
<dbReference type="Pfam" id="PF21998">
    <property type="entry name" value="FERM_C1_MyoVII"/>
    <property type="match status" value="1"/>
</dbReference>
<dbReference type="InterPro" id="IPR011993">
    <property type="entry name" value="PH-like_dom_sf"/>
</dbReference>
<dbReference type="AlphaFoldDB" id="A0A2T7NC13"/>
<dbReference type="InterPro" id="IPR029071">
    <property type="entry name" value="Ubiquitin-like_domsf"/>
</dbReference>
<evidence type="ECO:0000256" key="1">
    <source>
        <dbReference type="ARBA" id="ARBA00004496"/>
    </source>
</evidence>
<keyword evidence="3" id="KW-0963">Cytoplasm</keyword>
<dbReference type="InterPro" id="IPR035963">
    <property type="entry name" value="FERM_2"/>
</dbReference>
<dbReference type="PROSITE" id="PS50057">
    <property type="entry name" value="FERM_3"/>
    <property type="match status" value="2"/>
</dbReference>
<dbReference type="OrthoDB" id="6108017at2759"/>
<evidence type="ECO:0000256" key="3">
    <source>
        <dbReference type="ARBA" id="ARBA00022490"/>
    </source>
</evidence>
<dbReference type="GO" id="GO:0005737">
    <property type="term" value="C:cytoplasm"/>
    <property type="evidence" value="ECO:0007669"/>
    <property type="project" value="UniProtKB-SubCell"/>
</dbReference>
<feature type="compositionally biased region" description="Low complexity" evidence="6">
    <location>
        <begin position="99"/>
        <end position="108"/>
    </location>
</feature>
<keyword evidence="4" id="KW-0677">Repeat</keyword>
<evidence type="ECO:0000259" key="8">
    <source>
        <dbReference type="PROSITE" id="PS51016"/>
    </source>
</evidence>
<keyword evidence="10" id="KW-1185">Reference proteome</keyword>
<accession>A0A2T7NC13</accession>
<dbReference type="InterPro" id="IPR000857">
    <property type="entry name" value="MyTH4_dom"/>
</dbReference>
<dbReference type="SUPFAM" id="SSF54236">
    <property type="entry name" value="Ubiquitin-like"/>
    <property type="match status" value="1"/>
</dbReference>
<dbReference type="Gene3D" id="2.30.30.40">
    <property type="entry name" value="SH3 Domains"/>
    <property type="match status" value="1"/>
</dbReference>
<dbReference type="CDD" id="cd14473">
    <property type="entry name" value="FERM_B-lobe"/>
    <property type="match status" value="2"/>
</dbReference>
<dbReference type="Gene3D" id="3.10.20.90">
    <property type="entry name" value="Phosphatidylinositol 3-kinase Catalytic Subunit, Chain A, domain 1"/>
    <property type="match status" value="2"/>
</dbReference>
<gene>
    <name evidence="9" type="ORF">C0Q70_21245</name>
</gene>
<dbReference type="Pfam" id="PF00373">
    <property type="entry name" value="FERM_M"/>
    <property type="match status" value="1"/>
</dbReference>
<dbReference type="InterPro" id="IPR041793">
    <property type="entry name" value="MyoVII_FERM_C1"/>
</dbReference>
<dbReference type="Gene3D" id="1.20.80.10">
    <property type="match status" value="2"/>
</dbReference>
<keyword evidence="5" id="KW-0009">Actin-binding</keyword>
<dbReference type="Gene3D" id="2.30.29.30">
    <property type="entry name" value="Pleckstrin-homology domain (PH domain)/Phosphotyrosine-binding domain (PTB)"/>
    <property type="match status" value="1"/>
</dbReference>
<comment type="caution">
    <text evidence="9">The sequence shown here is derived from an EMBL/GenBank/DDBJ whole genome shotgun (WGS) entry which is preliminary data.</text>
</comment>
<dbReference type="SMART" id="SM00295">
    <property type="entry name" value="B41"/>
    <property type="match status" value="2"/>
</dbReference>
<dbReference type="CDD" id="cd17092">
    <property type="entry name" value="FERM1_F1_Myosin-VII"/>
    <property type="match status" value="1"/>
</dbReference>
<evidence type="ECO:0000313" key="9">
    <source>
        <dbReference type="EMBL" id="PVD18695.1"/>
    </source>
</evidence>
<evidence type="ECO:0000256" key="5">
    <source>
        <dbReference type="ARBA" id="ARBA00023203"/>
    </source>
</evidence>
<comment type="subcellular location">
    <subcellularLocation>
        <location evidence="1">Cytoplasm</location>
    </subcellularLocation>
</comment>
<evidence type="ECO:0000256" key="4">
    <source>
        <dbReference type="ARBA" id="ARBA00022737"/>
    </source>
</evidence>
<protein>
    <recommendedName>
        <fullName evidence="11">MyTH4 domain-containing protein</fullName>
    </recommendedName>
</protein>
<dbReference type="SUPFAM" id="SSF47031">
    <property type="entry name" value="Second domain of FERM"/>
    <property type="match status" value="2"/>
</dbReference>
<evidence type="ECO:0000256" key="6">
    <source>
        <dbReference type="SAM" id="MobiDB-lite"/>
    </source>
</evidence>
<dbReference type="InterPro" id="IPR014352">
    <property type="entry name" value="FERM/acyl-CoA-bd_prot_sf"/>
</dbReference>
<feature type="compositionally biased region" description="Basic and acidic residues" evidence="6">
    <location>
        <begin position="86"/>
        <end position="96"/>
    </location>
</feature>
<dbReference type="InterPro" id="IPR038185">
    <property type="entry name" value="MyTH4_dom_sf"/>
</dbReference>
<evidence type="ECO:0000259" key="7">
    <source>
        <dbReference type="PROSITE" id="PS50057"/>
    </source>
</evidence>
<dbReference type="Gene3D" id="1.25.40.530">
    <property type="entry name" value="MyTH4 domain"/>
    <property type="match status" value="2"/>
</dbReference>
<dbReference type="Pfam" id="PF21989">
    <property type="entry name" value="RA_2"/>
    <property type="match status" value="1"/>
</dbReference>
<dbReference type="STRING" id="400727.A0A2T7NC13"/>
<dbReference type="Pfam" id="PF00784">
    <property type="entry name" value="MyTH4"/>
    <property type="match status" value="2"/>
</dbReference>
<evidence type="ECO:0008006" key="11">
    <source>
        <dbReference type="Google" id="ProtNLM"/>
    </source>
</evidence>
<dbReference type="Proteomes" id="UP000245119">
    <property type="component" value="Linkage Group LG14"/>
</dbReference>
<dbReference type="GO" id="GO:0005856">
    <property type="term" value="C:cytoskeleton"/>
    <property type="evidence" value="ECO:0007669"/>
    <property type="project" value="InterPro"/>
</dbReference>
<feature type="region of interest" description="Disordered" evidence="6">
    <location>
        <begin position="84"/>
        <end position="142"/>
    </location>
</feature>
<feature type="domain" description="FERM" evidence="7">
    <location>
        <begin position="969"/>
        <end position="1259"/>
    </location>
</feature>
<proteinExistence type="inferred from homology"/>
<evidence type="ECO:0000256" key="2">
    <source>
        <dbReference type="ARBA" id="ARBA00008314"/>
    </source>
</evidence>
<feature type="domain" description="MyTH4" evidence="8">
    <location>
        <begin position="814"/>
        <end position="963"/>
    </location>
</feature>
<sequence>MSTLSTVQAPVMSRDRPQSVVIAGTHSGAVAFGEDIADDQYSVSELSHVEDESRARRVRGHAGLGAAGTKEIFLRTTLSRAPPGLERLRSVEDSEARTSTSSNSQISSGENGHPGSAPADHASDVSPDAPLDAFGSDVSTESDELEPLPSSFALFAKTKFQLKTTHAYCCAALSQPLLAKSERADILASLAAWVLILRIMGDLPDVDMGDKFQLSGDQPLIVSRVRNSFRQKYSKKDLEEAQAKYSELFKDPTGVDTRTLPFMPDRSDTMLHKVQYVCSLGIYKPELRDELYCQLCKQLTNNPSRNSTVRGWVLMALFAGSFCPSERFASCFTNFLREGPPEFSQKVDLLLRRTCTAGTRGYPPSWLEFQAAKNNKPLLVPVAFMNGYRTLCEVDAATTVKELIINISEKIGLMDVTGYSVYITLHTKISCLGHGLHRVMDAISECEQQTKKMGMRESSSLWRLFFRREYFTPWPMQPDDVVNVDLIYQQVMRGVALGEYKCEKDDVLVLMAAQFYYIDHQSDVTFQKLEPFVQNFLAEDPVRANQVAFFVEKIKEVVQKNLLVTRPRLMSLKEDTVSLAKDKWFLLFSRFYDAPKVVGPGVALSSVVIAVNNKGLYILDEADTIRMHIAFWEIVSIIKGRQNATIRTIKADDYLVSTYHSDDFYNLLTSFVDGLRMRSQYAVVIQDVTSQGGGGGSVALTRGDLLTLTKPYSEFNGETQLQGTCKRTGSVATVSRDKVYVIAAMEEPTSDMLGCVMVQLKKDSTTFMCDVDFKPQTLQLYSKQYFRPLSENTVTKLLQKASLKRDRGDTLWQFTREPLKKPLLKRTCGREDLRRPACRAFSAIQQYMKDVAPSHELTDMELANEWVIEPARRNKYLREEIFCQVIKQLTNNPDRSSEDRGWQLLQLLCITVTPVGELYHQVLGFVNGSKHPQARSCADLLTNQKMWGSRLYPPHYLEHDIVVKRQPNVRVQLLLPSGTTMTIEAGSRTKVANIKQEVTNRLQIKTSSEYSLFLSSAGGMHSLPDRSMYFDCLSHAEFYWLRQHSTSRDSEVQAPGLIMLKKIWVNASPGEDEEADKYFHFPQEVPNFLRGYHDCAAPQVVHLAALLYRAKFGSDEKHFEKFSSVAPSILPRGFPADQSLDYVKKVVEEDYHRSRGMSEDEARLRFLQIISTWPTYGSVFFEVKRLIRMYEFSKIPNWAFDDNSFTFIVMDNGVTTKILLETTVGHNLDDVVMSHISWVMNAQMRRKHGFFNKAGESVC</sequence>
<reference evidence="9 10" key="1">
    <citation type="submission" date="2018-04" db="EMBL/GenBank/DDBJ databases">
        <title>The genome of golden apple snail Pomacea canaliculata provides insight into stress tolerance and invasive adaptation.</title>
        <authorList>
            <person name="Liu C."/>
            <person name="Liu B."/>
            <person name="Ren Y."/>
            <person name="Zhang Y."/>
            <person name="Wang H."/>
            <person name="Li S."/>
            <person name="Jiang F."/>
            <person name="Yin L."/>
            <person name="Zhang G."/>
            <person name="Qian W."/>
            <person name="Fan W."/>
        </authorList>
    </citation>
    <scope>NUCLEOTIDE SEQUENCE [LARGE SCALE GENOMIC DNA]</scope>
    <source>
        <strain evidence="9">SZHN2017</strain>
        <tissue evidence="9">Muscle</tissue>
    </source>
</reference>
<dbReference type="GO" id="GO:0003779">
    <property type="term" value="F:actin binding"/>
    <property type="evidence" value="ECO:0007669"/>
    <property type="project" value="UniProtKB-KW"/>
</dbReference>
<dbReference type="InterPro" id="IPR000299">
    <property type="entry name" value="FERM_domain"/>
</dbReference>
<organism evidence="9 10">
    <name type="scientific">Pomacea canaliculata</name>
    <name type="common">Golden apple snail</name>
    <dbReference type="NCBI Taxonomy" id="400727"/>
    <lineage>
        <taxon>Eukaryota</taxon>
        <taxon>Metazoa</taxon>
        <taxon>Spiralia</taxon>
        <taxon>Lophotrochozoa</taxon>
        <taxon>Mollusca</taxon>
        <taxon>Gastropoda</taxon>
        <taxon>Caenogastropoda</taxon>
        <taxon>Architaenioglossa</taxon>
        <taxon>Ampullarioidea</taxon>
        <taxon>Ampullariidae</taxon>
        <taxon>Pomacea</taxon>
    </lineage>
</organism>
<comment type="similarity">
    <text evidence="2">Belongs to the TRAFAC class myosin-kinesin ATPase superfamily. Myosin family.</text>
</comment>
<dbReference type="InterPro" id="IPR051567">
    <property type="entry name" value="Unconventional_Myosin_ATPase"/>
</dbReference>
<dbReference type="SMART" id="SM00139">
    <property type="entry name" value="MyTH4"/>
    <property type="match status" value="2"/>
</dbReference>
<name>A0A2T7NC13_POMCA</name>
<dbReference type="PANTHER" id="PTHR22692">
    <property type="entry name" value="MYOSIN VII, XV"/>
    <property type="match status" value="1"/>
</dbReference>
<dbReference type="InterPro" id="IPR019748">
    <property type="entry name" value="FERM_central"/>
</dbReference>
<feature type="domain" description="MyTH4" evidence="8">
    <location>
        <begin position="168"/>
        <end position="373"/>
    </location>
</feature>
<feature type="domain" description="FERM" evidence="7">
    <location>
        <begin position="378"/>
        <end position="679"/>
    </location>
</feature>
<dbReference type="InterPro" id="IPR019749">
    <property type="entry name" value="Band_41_domain"/>
</dbReference>